<sequence length="95" mass="10569">MAMKWFLTEKIMNKGGGSGRTAAAAAQKQKSLMQTVETDIANIVDNFSQLVNVARVNELPVRNSQEAFTMEMHASRMVCNFLKKEYVQAGDSLLK</sequence>
<accession>A0ACC0YR54</accession>
<comment type="caution">
    <text evidence="1">The sequence shown here is derived from an EMBL/GenBank/DDBJ whole genome shotgun (WGS) entry which is preliminary data.</text>
</comment>
<protein>
    <submittedName>
        <fullName evidence="1">Uncharacterized protein</fullName>
    </submittedName>
</protein>
<dbReference type="Proteomes" id="UP001163603">
    <property type="component" value="Chromosome 5"/>
</dbReference>
<proteinExistence type="predicted"/>
<keyword evidence="2" id="KW-1185">Reference proteome</keyword>
<gene>
    <name evidence="1" type="ORF">Pint_28517</name>
</gene>
<evidence type="ECO:0000313" key="1">
    <source>
        <dbReference type="EMBL" id="KAJ0040545.1"/>
    </source>
</evidence>
<reference evidence="2" key="1">
    <citation type="journal article" date="2023" name="G3 (Bethesda)">
        <title>Genome assembly and association tests identify interacting loci associated with vigor, precocity, and sex in interspecific pistachio rootstocks.</title>
        <authorList>
            <person name="Palmer W."/>
            <person name="Jacygrad E."/>
            <person name="Sagayaradj S."/>
            <person name="Cavanaugh K."/>
            <person name="Han R."/>
            <person name="Bertier L."/>
            <person name="Beede B."/>
            <person name="Kafkas S."/>
            <person name="Golino D."/>
            <person name="Preece J."/>
            <person name="Michelmore R."/>
        </authorList>
    </citation>
    <scope>NUCLEOTIDE SEQUENCE [LARGE SCALE GENOMIC DNA]</scope>
</reference>
<name>A0ACC0YR54_9ROSI</name>
<evidence type="ECO:0000313" key="2">
    <source>
        <dbReference type="Proteomes" id="UP001163603"/>
    </source>
</evidence>
<dbReference type="EMBL" id="CM047740">
    <property type="protein sequence ID" value="KAJ0040545.1"/>
    <property type="molecule type" value="Genomic_DNA"/>
</dbReference>
<organism evidence="1 2">
    <name type="scientific">Pistacia integerrima</name>
    <dbReference type="NCBI Taxonomy" id="434235"/>
    <lineage>
        <taxon>Eukaryota</taxon>
        <taxon>Viridiplantae</taxon>
        <taxon>Streptophyta</taxon>
        <taxon>Embryophyta</taxon>
        <taxon>Tracheophyta</taxon>
        <taxon>Spermatophyta</taxon>
        <taxon>Magnoliopsida</taxon>
        <taxon>eudicotyledons</taxon>
        <taxon>Gunneridae</taxon>
        <taxon>Pentapetalae</taxon>
        <taxon>rosids</taxon>
        <taxon>malvids</taxon>
        <taxon>Sapindales</taxon>
        <taxon>Anacardiaceae</taxon>
        <taxon>Pistacia</taxon>
    </lineage>
</organism>